<feature type="compositionally biased region" description="Basic and acidic residues" evidence="1">
    <location>
        <begin position="261"/>
        <end position="271"/>
    </location>
</feature>
<dbReference type="EMBL" id="ML119678">
    <property type="protein sequence ID" value="RPA81569.1"/>
    <property type="molecule type" value="Genomic_DNA"/>
</dbReference>
<evidence type="ECO:0000313" key="2">
    <source>
        <dbReference type="EMBL" id="RPA81569.1"/>
    </source>
</evidence>
<feature type="compositionally biased region" description="Acidic residues" evidence="1">
    <location>
        <begin position="295"/>
        <end position="308"/>
    </location>
</feature>
<sequence>MTMSGRYRMHGLFSHPFNFSSDVGYSHCRCSTVACGNHGSDVASASDRYPLRRIARNIALGTNGPAGSPSIGSVVQLSSETEQVLPVAPDGMDAQSVNNNGQASSEIHVDSDTSSLTELELDSDDNVIENNTTGHLQPQTVTPRPISLTFIDLNSFGDTSGVPQSQPAEDQLNVVSNALRQNMEANASTDRFLSTLDKDIKDMLGHVIQHARSNPGHWTMQLRPATMADGIPEATGRAHLTNNGQGVAAAPNPTPVVVVEDTPHPESDDATSHVGNFPDGRDDDDGTSLPPTDPADIDSDMEDADASDADSVFTTGDPSESENEQENGVIVYDPFLQIQLAQENVCLLAFPHEGTAKFFHNPAHSDVGNIYPKFPQVGFRVQLIYRITASGDFNISANINRPFSQRPNVLKTRTVGWVKPRDCSRKTLRTLCGTKQHYIYGSITSVYQRNYFRRMITEFIVDWESGRRCSFV</sequence>
<name>A0A3N4I674_ASCIM</name>
<evidence type="ECO:0000313" key="3">
    <source>
        <dbReference type="Proteomes" id="UP000275078"/>
    </source>
</evidence>
<dbReference type="AlphaFoldDB" id="A0A3N4I674"/>
<protein>
    <submittedName>
        <fullName evidence="2">Uncharacterized protein</fullName>
    </submittedName>
</protein>
<gene>
    <name evidence="2" type="ORF">BJ508DRAFT_306400</name>
</gene>
<organism evidence="2 3">
    <name type="scientific">Ascobolus immersus RN42</name>
    <dbReference type="NCBI Taxonomy" id="1160509"/>
    <lineage>
        <taxon>Eukaryota</taxon>
        <taxon>Fungi</taxon>
        <taxon>Dikarya</taxon>
        <taxon>Ascomycota</taxon>
        <taxon>Pezizomycotina</taxon>
        <taxon>Pezizomycetes</taxon>
        <taxon>Pezizales</taxon>
        <taxon>Ascobolaceae</taxon>
        <taxon>Ascobolus</taxon>
    </lineage>
</organism>
<accession>A0A3N4I674</accession>
<proteinExistence type="predicted"/>
<reference evidence="2 3" key="1">
    <citation type="journal article" date="2018" name="Nat. Ecol. Evol.">
        <title>Pezizomycetes genomes reveal the molecular basis of ectomycorrhizal truffle lifestyle.</title>
        <authorList>
            <person name="Murat C."/>
            <person name="Payen T."/>
            <person name="Noel B."/>
            <person name="Kuo A."/>
            <person name="Morin E."/>
            <person name="Chen J."/>
            <person name="Kohler A."/>
            <person name="Krizsan K."/>
            <person name="Balestrini R."/>
            <person name="Da Silva C."/>
            <person name="Montanini B."/>
            <person name="Hainaut M."/>
            <person name="Levati E."/>
            <person name="Barry K.W."/>
            <person name="Belfiori B."/>
            <person name="Cichocki N."/>
            <person name="Clum A."/>
            <person name="Dockter R.B."/>
            <person name="Fauchery L."/>
            <person name="Guy J."/>
            <person name="Iotti M."/>
            <person name="Le Tacon F."/>
            <person name="Lindquist E.A."/>
            <person name="Lipzen A."/>
            <person name="Malagnac F."/>
            <person name="Mello A."/>
            <person name="Molinier V."/>
            <person name="Miyauchi S."/>
            <person name="Poulain J."/>
            <person name="Riccioni C."/>
            <person name="Rubini A."/>
            <person name="Sitrit Y."/>
            <person name="Splivallo R."/>
            <person name="Traeger S."/>
            <person name="Wang M."/>
            <person name="Zifcakova L."/>
            <person name="Wipf D."/>
            <person name="Zambonelli A."/>
            <person name="Paolocci F."/>
            <person name="Nowrousian M."/>
            <person name="Ottonello S."/>
            <person name="Baldrian P."/>
            <person name="Spatafora J.W."/>
            <person name="Henrissat B."/>
            <person name="Nagy L.G."/>
            <person name="Aury J.M."/>
            <person name="Wincker P."/>
            <person name="Grigoriev I.V."/>
            <person name="Bonfante P."/>
            <person name="Martin F.M."/>
        </authorList>
    </citation>
    <scope>NUCLEOTIDE SEQUENCE [LARGE SCALE GENOMIC DNA]</scope>
    <source>
        <strain evidence="2 3">RN42</strain>
    </source>
</reference>
<dbReference type="Proteomes" id="UP000275078">
    <property type="component" value="Unassembled WGS sequence"/>
</dbReference>
<feature type="compositionally biased region" description="Low complexity" evidence="1">
    <location>
        <begin position="247"/>
        <end position="259"/>
    </location>
</feature>
<keyword evidence="3" id="KW-1185">Reference proteome</keyword>
<feature type="region of interest" description="Disordered" evidence="1">
    <location>
        <begin position="235"/>
        <end position="325"/>
    </location>
</feature>
<evidence type="ECO:0000256" key="1">
    <source>
        <dbReference type="SAM" id="MobiDB-lite"/>
    </source>
</evidence>